<protein>
    <submittedName>
        <fullName evidence="1">Uncharacterized protein</fullName>
    </submittedName>
</protein>
<evidence type="ECO:0000313" key="2">
    <source>
        <dbReference type="Proteomes" id="UP000886501"/>
    </source>
</evidence>
<organism evidence="1 2">
    <name type="scientific">Thelephora ganbajun</name>
    <name type="common">Ganba fungus</name>
    <dbReference type="NCBI Taxonomy" id="370292"/>
    <lineage>
        <taxon>Eukaryota</taxon>
        <taxon>Fungi</taxon>
        <taxon>Dikarya</taxon>
        <taxon>Basidiomycota</taxon>
        <taxon>Agaricomycotina</taxon>
        <taxon>Agaricomycetes</taxon>
        <taxon>Thelephorales</taxon>
        <taxon>Thelephoraceae</taxon>
        <taxon>Thelephora</taxon>
    </lineage>
</organism>
<name>A0ACB6ZAE6_THEGA</name>
<feature type="non-terminal residue" evidence="1">
    <location>
        <position position="154"/>
    </location>
</feature>
<accession>A0ACB6ZAE6</accession>
<evidence type="ECO:0000313" key="1">
    <source>
        <dbReference type="EMBL" id="KAF9646477.1"/>
    </source>
</evidence>
<gene>
    <name evidence="1" type="ORF">BDM02DRAFT_3067698</name>
</gene>
<keyword evidence="2" id="KW-1185">Reference proteome</keyword>
<feature type="non-terminal residue" evidence="1">
    <location>
        <position position="1"/>
    </location>
</feature>
<sequence>KNPPPSGFRIPLASNAEFPPPRQAGPPPCVDADGVSPVFVGSAILDNSVHPCKIAPSFRPPCRVSYGGTELEHKGRYDLLPITPDMEWVSTKNGEIPPGRRAVEGGYESNGEKLYHALGNIDGVNVPGKAGKHLGGANVPFGGYEHILREYKIL</sequence>
<comment type="caution">
    <text evidence="1">The sequence shown here is derived from an EMBL/GenBank/DDBJ whole genome shotgun (WGS) entry which is preliminary data.</text>
</comment>
<dbReference type="EMBL" id="MU118057">
    <property type="protein sequence ID" value="KAF9646477.1"/>
    <property type="molecule type" value="Genomic_DNA"/>
</dbReference>
<reference evidence="1" key="1">
    <citation type="submission" date="2019-10" db="EMBL/GenBank/DDBJ databases">
        <authorList>
            <consortium name="DOE Joint Genome Institute"/>
            <person name="Kuo A."/>
            <person name="Miyauchi S."/>
            <person name="Kiss E."/>
            <person name="Drula E."/>
            <person name="Kohler A."/>
            <person name="Sanchez-Garcia M."/>
            <person name="Andreopoulos B."/>
            <person name="Barry K.W."/>
            <person name="Bonito G."/>
            <person name="Buee M."/>
            <person name="Carver A."/>
            <person name="Chen C."/>
            <person name="Cichocki N."/>
            <person name="Clum A."/>
            <person name="Culley D."/>
            <person name="Crous P.W."/>
            <person name="Fauchery L."/>
            <person name="Girlanda M."/>
            <person name="Hayes R."/>
            <person name="Keri Z."/>
            <person name="Labutti K."/>
            <person name="Lipzen A."/>
            <person name="Lombard V."/>
            <person name="Magnuson J."/>
            <person name="Maillard F."/>
            <person name="Morin E."/>
            <person name="Murat C."/>
            <person name="Nolan M."/>
            <person name="Ohm R."/>
            <person name="Pangilinan J."/>
            <person name="Pereira M."/>
            <person name="Perotto S."/>
            <person name="Peter M."/>
            <person name="Riley R."/>
            <person name="Sitrit Y."/>
            <person name="Stielow B."/>
            <person name="Szollosi G."/>
            <person name="Zifcakova L."/>
            <person name="Stursova M."/>
            <person name="Spatafora J.W."/>
            <person name="Tedersoo L."/>
            <person name="Vaario L.-M."/>
            <person name="Yamada A."/>
            <person name="Yan M."/>
            <person name="Wang P."/>
            <person name="Xu J."/>
            <person name="Bruns T."/>
            <person name="Baldrian P."/>
            <person name="Vilgalys R."/>
            <person name="Henrissat B."/>
            <person name="Grigoriev I.V."/>
            <person name="Hibbett D."/>
            <person name="Nagy L.G."/>
            <person name="Martin F.M."/>
        </authorList>
    </citation>
    <scope>NUCLEOTIDE SEQUENCE</scope>
    <source>
        <strain evidence="1">P2</strain>
    </source>
</reference>
<proteinExistence type="predicted"/>
<reference evidence="1" key="2">
    <citation type="journal article" date="2020" name="Nat. Commun.">
        <title>Large-scale genome sequencing of mycorrhizal fungi provides insights into the early evolution of symbiotic traits.</title>
        <authorList>
            <person name="Miyauchi S."/>
            <person name="Kiss E."/>
            <person name="Kuo A."/>
            <person name="Drula E."/>
            <person name="Kohler A."/>
            <person name="Sanchez-Garcia M."/>
            <person name="Morin E."/>
            <person name="Andreopoulos B."/>
            <person name="Barry K.W."/>
            <person name="Bonito G."/>
            <person name="Buee M."/>
            <person name="Carver A."/>
            <person name="Chen C."/>
            <person name="Cichocki N."/>
            <person name="Clum A."/>
            <person name="Culley D."/>
            <person name="Crous P.W."/>
            <person name="Fauchery L."/>
            <person name="Girlanda M."/>
            <person name="Hayes R.D."/>
            <person name="Keri Z."/>
            <person name="LaButti K."/>
            <person name="Lipzen A."/>
            <person name="Lombard V."/>
            <person name="Magnuson J."/>
            <person name="Maillard F."/>
            <person name="Murat C."/>
            <person name="Nolan M."/>
            <person name="Ohm R.A."/>
            <person name="Pangilinan J."/>
            <person name="Pereira M.F."/>
            <person name="Perotto S."/>
            <person name="Peter M."/>
            <person name="Pfister S."/>
            <person name="Riley R."/>
            <person name="Sitrit Y."/>
            <person name="Stielow J.B."/>
            <person name="Szollosi G."/>
            <person name="Zifcakova L."/>
            <person name="Stursova M."/>
            <person name="Spatafora J.W."/>
            <person name="Tedersoo L."/>
            <person name="Vaario L.M."/>
            <person name="Yamada A."/>
            <person name="Yan M."/>
            <person name="Wang P."/>
            <person name="Xu J."/>
            <person name="Bruns T."/>
            <person name="Baldrian P."/>
            <person name="Vilgalys R."/>
            <person name="Dunand C."/>
            <person name="Henrissat B."/>
            <person name="Grigoriev I.V."/>
            <person name="Hibbett D."/>
            <person name="Nagy L.G."/>
            <person name="Martin F.M."/>
        </authorList>
    </citation>
    <scope>NUCLEOTIDE SEQUENCE</scope>
    <source>
        <strain evidence="1">P2</strain>
    </source>
</reference>
<dbReference type="Proteomes" id="UP000886501">
    <property type="component" value="Unassembled WGS sequence"/>
</dbReference>